<proteinExistence type="predicted"/>
<reference evidence="1 2" key="1">
    <citation type="journal article" date="2024" name="Plant J.">
        <title>Genome sequences and population genomics reveal climatic adaptation and genomic divergence between two closely related sweetgum species.</title>
        <authorList>
            <person name="Xu W.Q."/>
            <person name="Ren C.Q."/>
            <person name="Zhang X.Y."/>
            <person name="Comes H.P."/>
            <person name="Liu X.H."/>
            <person name="Li Y.G."/>
            <person name="Kettle C.J."/>
            <person name="Jalonen R."/>
            <person name="Gaisberger H."/>
            <person name="Ma Y.Z."/>
            <person name="Qiu Y.X."/>
        </authorList>
    </citation>
    <scope>NUCLEOTIDE SEQUENCE [LARGE SCALE GENOMIC DNA]</scope>
    <source>
        <strain evidence="1">Hangzhou</strain>
    </source>
</reference>
<evidence type="ECO:0000313" key="1">
    <source>
        <dbReference type="EMBL" id="KAK9280363.1"/>
    </source>
</evidence>
<dbReference type="Proteomes" id="UP001415857">
    <property type="component" value="Unassembled WGS sequence"/>
</dbReference>
<comment type="caution">
    <text evidence="1">The sequence shown here is derived from an EMBL/GenBank/DDBJ whole genome shotgun (WGS) entry which is preliminary data.</text>
</comment>
<keyword evidence="2" id="KW-1185">Reference proteome</keyword>
<organism evidence="1 2">
    <name type="scientific">Liquidambar formosana</name>
    <name type="common">Formosan gum</name>
    <dbReference type="NCBI Taxonomy" id="63359"/>
    <lineage>
        <taxon>Eukaryota</taxon>
        <taxon>Viridiplantae</taxon>
        <taxon>Streptophyta</taxon>
        <taxon>Embryophyta</taxon>
        <taxon>Tracheophyta</taxon>
        <taxon>Spermatophyta</taxon>
        <taxon>Magnoliopsida</taxon>
        <taxon>eudicotyledons</taxon>
        <taxon>Gunneridae</taxon>
        <taxon>Pentapetalae</taxon>
        <taxon>Saxifragales</taxon>
        <taxon>Altingiaceae</taxon>
        <taxon>Liquidambar</taxon>
    </lineage>
</organism>
<dbReference type="EMBL" id="JBBPBK010000008">
    <property type="protein sequence ID" value="KAK9280363.1"/>
    <property type="molecule type" value="Genomic_DNA"/>
</dbReference>
<protein>
    <submittedName>
        <fullName evidence="1">Uncharacterized protein</fullName>
    </submittedName>
</protein>
<sequence length="54" mass="6177">MRLQDKDFHGLNIVVHLVTVYDMGLLCSFRDTFQFHVEESCKWCPDGGLSITSS</sequence>
<gene>
    <name evidence="1" type="ORF">L1049_014052</name>
</gene>
<evidence type="ECO:0000313" key="2">
    <source>
        <dbReference type="Proteomes" id="UP001415857"/>
    </source>
</evidence>
<name>A0AAP0RMR5_LIQFO</name>
<accession>A0AAP0RMR5</accession>
<dbReference type="AlphaFoldDB" id="A0AAP0RMR5"/>